<dbReference type="Proteomes" id="UP000023703">
    <property type="component" value="Chromosome"/>
</dbReference>
<evidence type="ECO:0000256" key="4">
    <source>
        <dbReference type="ARBA" id="ARBA00023002"/>
    </source>
</evidence>
<gene>
    <name evidence="9" type="ORF">CGLY_14845</name>
</gene>
<evidence type="ECO:0000256" key="3">
    <source>
        <dbReference type="ARBA" id="ARBA00022643"/>
    </source>
</evidence>
<comment type="cofactor">
    <cofactor evidence="1">
        <name>FMN</name>
        <dbReference type="ChEBI" id="CHEBI:58210"/>
    </cofactor>
</comment>
<dbReference type="Pfam" id="PF01070">
    <property type="entry name" value="FMN_dh"/>
    <property type="match status" value="1"/>
</dbReference>
<accession>X5EDE2</accession>
<evidence type="ECO:0000259" key="8">
    <source>
        <dbReference type="PROSITE" id="PS51349"/>
    </source>
</evidence>
<dbReference type="InterPro" id="IPR037396">
    <property type="entry name" value="FMN_HAD"/>
</dbReference>
<evidence type="ECO:0000256" key="5">
    <source>
        <dbReference type="ARBA" id="ARBA00024042"/>
    </source>
</evidence>
<dbReference type="FunFam" id="3.20.20.70:FF:000029">
    <property type="entry name" value="L-lactate dehydrogenase"/>
    <property type="match status" value="1"/>
</dbReference>
<feature type="binding site" evidence="7">
    <location>
        <position position="264"/>
    </location>
    <ligand>
        <name>FMN</name>
        <dbReference type="ChEBI" id="CHEBI:58210"/>
    </ligand>
</feature>
<dbReference type="PANTHER" id="PTHR10578">
    <property type="entry name" value="S -2-HYDROXY-ACID OXIDASE-RELATED"/>
    <property type="match status" value="1"/>
</dbReference>
<protein>
    <submittedName>
        <fullName evidence="9">Glycolate oxidase</fullName>
        <ecNumber evidence="9">1.1.3.15</ecNumber>
    </submittedName>
</protein>
<dbReference type="InterPro" id="IPR013785">
    <property type="entry name" value="Aldolase_TIM"/>
</dbReference>
<keyword evidence="3 7" id="KW-0288">FMN</keyword>
<keyword evidence="4 9" id="KW-0560">Oxidoreductase</keyword>
<dbReference type="HOGENOM" id="CLU_020639_0_0_11"/>
<reference evidence="9 10" key="1">
    <citation type="journal article" date="2015" name="Int. J. Syst. Evol. Microbiol.">
        <title>Revisiting Corynebacterium glyciniphilum (ex Kubota et al., 1972) sp. nov., nom. rev., isolated from putrefied banana.</title>
        <authorList>
            <person name="Al-Dilaimi A."/>
            <person name="Bednarz H."/>
            <person name="Lomker A."/>
            <person name="Niehaus K."/>
            <person name="Kalinowski J."/>
            <person name="Ruckert C."/>
        </authorList>
    </citation>
    <scope>NUCLEOTIDE SEQUENCE [LARGE SCALE GENOMIC DNA]</scope>
    <source>
        <strain evidence="9">AJ 3170</strain>
    </source>
</reference>
<organism evidence="9 10">
    <name type="scientific">Corynebacterium glyciniphilum AJ 3170</name>
    <dbReference type="NCBI Taxonomy" id="1404245"/>
    <lineage>
        <taxon>Bacteria</taxon>
        <taxon>Bacillati</taxon>
        <taxon>Actinomycetota</taxon>
        <taxon>Actinomycetes</taxon>
        <taxon>Mycobacteriales</taxon>
        <taxon>Corynebacteriaceae</taxon>
        <taxon>Corynebacterium</taxon>
    </lineage>
</organism>
<feature type="binding site" evidence="7">
    <location>
        <begin position="320"/>
        <end position="321"/>
    </location>
    <ligand>
        <name>FMN</name>
        <dbReference type="ChEBI" id="CHEBI:58210"/>
    </ligand>
</feature>
<proteinExistence type="inferred from homology"/>
<feature type="binding site" evidence="7">
    <location>
        <position position="173"/>
    </location>
    <ligand>
        <name>FMN</name>
        <dbReference type="ChEBI" id="CHEBI:58210"/>
    </ligand>
</feature>
<dbReference type="STRING" id="1404245.CGLY_14845"/>
<dbReference type="SUPFAM" id="SSF51395">
    <property type="entry name" value="FMN-linked oxidoreductases"/>
    <property type="match status" value="1"/>
</dbReference>
<evidence type="ECO:0000256" key="2">
    <source>
        <dbReference type="ARBA" id="ARBA00022630"/>
    </source>
</evidence>
<evidence type="ECO:0000256" key="7">
    <source>
        <dbReference type="PIRSR" id="PIRSR000138-2"/>
    </source>
</evidence>
<comment type="similarity">
    <text evidence="5">Belongs to the FMN-dependent alpha-hydroxy acid dehydrogenase family.</text>
</comment>
<feature type="binding site" evidence="7">
    <location>
        <position position="269"/>
    </location>
    <ligand>
        <name>glyoxylate</name>
        <dbReference type="ChEBI" id="CHEBI:36655"/>
    </ligand>
</feature>
<dbReference type="PROSITE" id="PS51349">
    <property type="entry name" value="FMN_HYDROXY_ACID_DH_2"/>
    <property type="match status" value="1"/>
</dbReference>
<dbReference type="EMBL" id="CP006842">
    <property type="protein sequence ID" value="AHW65405.1"/>
    <property type="molecule type" value="Genomic_DNA"/>
</dbReference>
<feature type="binding site" evidence="7">
    <location>
        <begin position="297"/>
        <end position="301"/>
    </location>
    <ligand>
        <name>FMN</name>
        <dbReference type="ChEBI" id="CHEBI:58210"/>
    </ligand>
</feature>
<keyword evidence="10" id="KW-1185">Reference proteome</keyword>
<name>X5EDE2_9CORY</name>
<feature type="binding site" evidence="7">
    <location>
        <begin position="96"/>
        <end position="98"/>
    </location>
    <ligand>
        <name>FMN</name>
        <dbReference type="ChEBI" id="CHEBI:58210"/>
    </ligand>
</feature>
<evidence type="ECO:0000313" key="10">
    <source>
        <dbReference type="Proteomes" id="UP000023703"/>
    </source>
</evidence>
<feature type="binding site" evidence="7">
    <location>
        <position position="43"/>
    </location>
    <ligand>
        <name>glyoxylate</name>
        <dbReference type="ChEBI" id="CHEBI:36655"/>
    </ligand>
</feature>
<feature type="binding site" evidence="7">
    <location>
        <position position="242"/>
    </location>
    <ligand>
        <name>FMN</name>
        <dbReference type="ChEBI" id="CHEBI:58210"/>
    </ligand>
</feature>
<feature type="domain" description="FMN hydroxy acid dehydrogenase" evidence="8">
    <location>
        <begin position="17"/>
        <end position="371"/>
    </location>
</feature>
<keyword evidence="2 7" id="KW-0285">Flavoprotein</keyword>
<evidence type="ECO:0000256" key="6">
    <source>
        <dbReference type="PIRSR" id="PIRSR000138-1"/>
    </source>
</evidence>
<dbReference type="eggNOG" id="COG1304">
    <property type="taxonomic scope" value="Bacteria"/>
</dbReference>
<dbReference type="PANTHER" id="PTHR10578:SF107">
    <property type="entry name" value="2-HYDROXYACID OXIDASE 1"/>
    <property type="match status" value="1"/>
</dbReference>
<dbReference type="InterPro" id="IPR012133">
    <property type="entry name" value="Alpha-hydoxy_acid_DH_FMN"/>
</dbReference>
<feature type="active site" description="Proton acceptor" evidence="6">
    <location>
        <position position="266"/>
    </location>
</feature>
<feature type="binding site" evidence="7">
    <location>
        <position position="182"/>
    </location>
    <ligand>
        <name>glyoxylate</name>
        <dbReference type="ChEBI" id="CHEBI:36655"/>
    </ligand>
</feature>
<feature type="binding site" evidence="7">
    <location>
        <position position="146"/>
    </location>
    <ligand>
        <name>FMN</name>
        <dbReference type="ChEBI" id="CHEBI:58210"/>
    </ligand>
</feature>
<dbReference type="AlphaFoldDB" id="X5EDE2"/>
<dbReference type="Gene3D" id="3.20.20.70">
    <property type="entry name" value="Aldolase class I"/>
    <property type="match status" value="1"/>
</dbReference>
<sequence>MPSVVPPRASVDRAELTRTGASASLAALRGHALELLPTVTAGYLETGAGDQGTVHLNTADFERVRLAPHVLRDVAEVSTATTLLGRRVASPLAVAPVGAHGLFHPTAECGTASGADAAGLPMSLSAYSNTPIEQVARHTGAGVWAQINVPPDRQYLWGFLDRVQHCAEAVVITVDTPVVGARESQVWDGLTLPDGLAYPMQDGLDPRSERGDSIYRSALDAGFTLSVLEDVVERSPLPVIVKGFLRGDDARAAVQAGAAAVIVSNHGGRNLDSGLSTIRALPAVSAAVDGQVPVLIDGGIRRGTDILKALALGARGVLVGRPVMWGLTVGGADGVQHVLSTLKRELAMAMALCGVRTVDDITPDLIHDQQWNSH</sequence>
<dbReference type="CDD" id="cd02809">
    <property type="entry name" value="alpha_hydroxyacid_oxid_FMN"/>
    <property type="match status" value="1"/>
</dbReference>
<evidence type="ECO:0000256" key="1">
    <source>
        <dbReference type="ARBA" id="ARBA00001917"/>
    </source>
</evidence>
<feature type="binding site" evidence="7">
    <location>
        <position position="125"/>
    </location>
    <ligand>
        <name>FMN</name>
        <dbReference type="ChEBI" id="CHEBI:58210"/>
    </ligand>
</feature>
<dbReference type="RefSeq" id="WP_052540357.1">
    <property type="nucleotide sequence ID" value="NZ_CP006842.1"/>
</dbReference>
<dbReference type="OrthoDB" id="9770452at2"/>
<feature type="binding site" evidence="7">
    <location>
        <position position="266"/>
    </location>
    <ligand>
        <name>glyoxylate</name>
        <dbReference type="ChEBI" id="CHEBI:36655"/>
    </ligand>
</feature>
<dbReference type="GO" id="GO:0003973">
    <property type="term" value="F:(S)-2-hydroxy-acid oxidase activity"/>
    <property type="evidence" value="ECO:0007669"/>
    <property type="project" value="UniProtKB-EC"/>
</dbReference>
<dbReference type="EC" id="1.1.3.15" evidence="9"/>
<evidence type="ECO:0000313" key="9">
    <source>
        <dbReference type="EMBL" id="AHW65405.1"/>
    </source>
</evidence>
<dbReference type="GO" id="GO:0010181">
    <property type="term" value="F:FMN binding"/>
    <property type="evidence" value="ECO:0007669"/>
    <property type="project" value="InterPro"/>
</dbReference>
<dbReference type="InterPro" id="IPR000262">
    <property type="entry name" value="FMN-dep_DH"/>
</dbReference>
<dbReference type="KEGG" id="cgy:CGLY_14845"/>
<dbReference type="PIRSF" id="PIRSF000138">
    <property type="entry name" value="Al-hdrx_acd_dh"/>
    <property type="match status" value="1"/>
</dbReference>